<accession>A0ABP8I5S1</accession>
<organism evidence="1 2">
    <name type="scientific">Hymenobacter saemangeumensis</name>
    <dbReference type="NCBI Taxonomy" id="1084522"/>
    <lineage>
        <taxon>Bacteria</taxon>
        <taxon>Pseudomonadati</taxon>
        <taxon>Bacteroidota</taxon>
        <taxon>Cytophagia</taxon>
        <taxon>Cytophagales</taxon>
        <taxon>Hymenobacteraceae</taxon>
        <taxon>Hymenobacter</taxon>
    </lineage>
</organism>
<gene>
    <name evidence="1" type="ORF">GCM10023185_11150</name>
</gene>
<comment type="caution">
    <text evidence="1">The sequence shown here is derived from an EMBL/GenBank/DDBJ whole genome shotgun (WGS) entry which is preliminary data.</text>
</comment>
<dbReference type="EMBL" id="BAABGZ010000013">
    <property type="protein sequence ID" value="GAA4351985.1"/>
    <property type="molecule type" value="Genomic_DNA"/>
</dbReference>
<dbReference type="Gene3D" id="3.30.1150.10">
    <property type="match status" value="1"/>
</dbReference>
<evidence type="ECO:0000313" key="1">
    <source>
        <dbReference type="EMBL" id="GAA4351985.1"/>
    </source>
</evidence>
<dbReference type="Proteomes" id="UP001501153">
    <property type="component" value="Unassembled WGS sequence"/>
</dbReference>
<reference evidence="2" key="1">
    <citation type="journal article" date="2019" name="Int. J. Syst. Evol. Microbiol.">
        <title>The Global Catalogue of Microorganisms (GCM) 10K type strain sequencing project: providing services to taxonomists for standard genome sequencing and annotation.</title>
        <authorList>
            <consortium name="The Broad Institute Genomics Platform"/>
            <consortium name="The Broad Institute Genome Sequencing Center for Infectious Disease"/>
            <person name="Wu L."/>
            <person name="Ma J."/>
        </authorList>
    </citation>
    <scope>NUCLEOTIDE SEQUENCE [LARGE SCALE GENOMIC DNA]</scope>
    <source>
        <strain evidence="2">JCM 17923</strain>
    </source>
</reference>
<keyword evidence="2" id="KW-1185">Reference proteome</keyword>
<evidence type="ECO:0000313" key="2">
    <source>
        <dbReference type="Proteomes" id="UP001501153"/>
    </source>
</evidence>
<dbReference type="RefSeq" id="WP_345234612.1">
    <property type="nucleotide sequence ID" value="NZ_BAABGZ010000013.1"/>
</dbReference>
<name>A0ABP8I5S1_9BACT</name>
<evidence type="ECO:0008006" key="3">
    <source>
        <dbReference type="Google" id="ProtNLM"/>
    </source>
</evidence>
<protein>
    <recommendedName>
        <fullName evidence="3">TonB C-terminal domain-containing protein</fullName>
    </recommendedName>
</protein>
<proteinExistence type="predicted"/>
<sequence length="145" mass="15294">MGAVLFSGLGLQAAAAQDDPPRNRLNEKVKEPGILLPEQMPQFPGGFAKLLDELETSLKDPSKGPVVHNAGCWMVRFTVGADGEARAASVEPSPSNKISVNSPEGKAAQRALWSALKTVVPAPWKPGMQAGKPVAVAIELPLTLY</sequence>